<dbReference type="Proteomes" id="UP000076532">
    <property type="component" value="Unassembled WGS sequence"/>
</dbReference>
<feature type="compositionally biased region" description="Acidic residues" evidence="13">
    <location>
        <begin position="402"/>
        <end position="418"/>
    </location>
</feature>
<keyword evidence="7" id="KW-0788">Thiol protease</keyword>
<keyword evidence="8" id="KW-0805">Transcription regulation</keyword>
<evidence type="ECO:0000259" key="14">
    <source>
        <dbReference type="PROSITE" id="PS50957"/>
    </source>
</evidence>
<organism evidence="15 16">
    <name type="scientific">Athelia psychrophila</name>
    <dbReference type="NCBI Taxonomy" id="1759441"/>
    <lineage>
        <taxon>Eukaryota</taxon>
        <taxon>Fungi</taxon>
        <taxon>Dikarya</taxon>
        <taxon>Basidiomycota</taxon>
        <taxon>Agaricomycotina</taxon>
        <taxon>Agaricomycetes</taxon>
        <taxon>Agaricomycetidae</taxon>
        <taxon>Atheliales</taxon>
        <taxon>Atheliaceae</taxon>
        <taxon>Athelia</taxon>
    </lineage>
</organism>
<dbReference type="InterPro" id="IPR003903">
    <property type="entry name" value="UIM_dom"/>
</dbReference>
<dbReference type="GO" id="GO:0016579">
    <property type="term" value="P:protein deubiquitination"/>
    <property type="evidence" value="ECO:0007669"/>
    <property type="project" value="InterPro"/>
</dbReference>
<evidence type="ECO:0000256" key="5">
    <source>
        <dbReference type="ARBA" id="ARBA00022786"/>
    </source>
</evidence>
<dbReference type="Gene3D" id="1.10.287.10">
    <property type="entry name" value="S15/NS1, RNA-binding"/>
    <property type="match status" value="1"/>
</dbReference>
<keyword evidence="10" id="KW-0539">Nucleus</keyword>
<dbReference type="GO" id="GO:0004843">
    <property type="term" value="F:cysteine-type deubiquitinase activity"/>
    <property type="evidence" value="ECO:0007669"/>
    <property type="project" value="UniProtKB-EC"/>
</dbReference>
<keyword evidence="4" id="KW-0645">Protease</keyword>
<comment type="caution">
    <text evidence="12">Lacks conserved residue(s) required for the propagation of feature annotation.</text>
</comment>
<feature type="active site" evidence="11">
    <location>
        <position position="144"/>
    </location>
</feature>
<evidence type="ECO:0000256" key="13">
    <source>
        <dbReference type="SAM" id="MobiDB-lite"/>
    </source>
</evidence>
<dbReference type="SMART" id="SM00726">
    <property type="entry name" value="UIM"/>
    <property type="match status" value="3"/>
</dbReference>
<dbReference type="PANTHER" id="PTHR14159">
    <property type="entry name" value="ATAXIN-3-RELATED"/>
    <property type="match status" value="1"/>
</dbReference>
<dbReference type="SMART" id="SM01246">
    <property type="entry name" value="Josephin"/>
    <property type="match status" value="1"/>
</dbReference>
<evidence type="ECO:0000256" key="9">
    <source>
        <dbReference type="ARBA" id="ARBA00023163"/>
    </source>
</evidence>
<keyword evidence="5" id="KW-0833">Ubl conjugation pathway</keyword>
<evidence type="ECO:0000256" key="8">
    <source>
        <dbReference type="ARBA" id="ARBA00023015"/>
    </source>
</evidence>
<feature type="region of interest" description="Disordered" evidence="13">
    <location>
        <begin position="193"/>
        <end position="241"/>
    </location>
</feature>
<evidence type="ECO:0000256" key="12">
    <source>
        <dbReference type="PROSITE-ProRule" id="PRU00331"/>
    </source>
</evidence>
<dbReference type="EMBL" id="KV417480">
    <property type="protein sequence ID" value="KZP34624.1"/>
    <property type="molecule type" value="Genomic_DNA"/>
</dbReference>
<evidence type="ECO:0000256" key="2">
    <source>
        <dbReference type="ARBA" id="ARBA00004123"/>
    </source>
</evidence>
<dbReference type="Gene3D" id="3.90.70.40">
    <property type="match status" value="1"/>
</dbReference>
<feature type="region of interest" description="Disordered" evidence="13">
    <location>
        <begin position="351"/>
        <end position="437"/>
    </location>
</feature>
<comment type="catalytic activity">
    <reaction evidence="1">
        <text>Thiol-dependent hydrolysis of ester, thioester, amide, peptide and isopeptide bonds formed by the C-terminal Gly of ubiquitin (a 76-residue protein attached to proteins as an intracellular targeting signal).</text>
        <dbReference type="EC" id="3.4.19.12"/>
    </reaction>
</comment>
<evidence type="ECO:0000313" key="15">
    <source>
        <dbReference type="EMBL" id="KZP34624.1"/>
    </source>
</evidence>
<protein>
    <recommendedName>
        <fullName evidence="3">ubiquitinyl hydrolase 1</fullName>
        <ecNumber evidence="3">3.4.19.12</ecNumber>
    </recommendedName>
</protein>
<keyword evidence="9" id="KW-0804">Transcription</keyword>
<dbReference type="AlphaFoldDB" id="A0A166XBU4"/>
<dbReference type="PRINTS" id="PR01233">
    <property type="entry name" value="JOSEPHIN"/>
</dbReference>
<dbReference type="GO" id="GO:0006508">
    <property type="term" value="P:proteolysis"/>
    <property type="evidence" value="ECO:0007669"/>
    <property type="project" value="UniProtKB-KW"/>
</dbReference>
<feature type="region of interest" description="Disordered" evidence="13">
    <location>
        <begin position="459"/>
        <end position="538"/>
    </location>
</feature>
<evidence type="ECO:0000256" key="4">
    <source>
        <dbReference type="ARBA" id="ARBA00022670"/>
    </source>
</evidence>
<evidence type="ECO:0000313" key="16">
    <source>
        <dbReference type="Proteomes" id="UP000076532"/>
    </source>
</evidence>
<feature type="compositionally biased region" description="Basic and acidic residues" evidence="13">
    <location>
        <begin position="519"/>
        <end position="530"/>
    </location>
</feature>
<evidence type="ECO:0000256" key="7">
    <source>
        <dbReference type="ARBA" id="ARBA00022807"/>
    </source>
</evidence>
<feature type="compositionally biased region" description="Acidic residues" evidence="13">
    <location>
        <begin position="321"/>
        <end position="330"/>
    </location>
</feature>
<dbReference type="PANTHER" id="PTHR14159:SF0">
    <property type="entry name" value="ATAXIN-3-RELATED"/>
    <property type="match status" value="1"/>
</dbReference>
<accession>A0A166XBU4</accession>
<feature type="compositionally biased region" description="Low complexity" evidence="13">
    <location>
        <begin position="486"/>
        <end position="513"/>
    </location>
</feature>
<feature type="active site" description="Proton acceptor" evidence="11">
    <location>
        <position position="117"/>
    </location>
</feature>
<dbReference type="Pfam" id="PF02099">
    <property type="entry name" value="Josephin"/>
    <property type="match status" value="1"/>
</dbReference>
<feature type="region of interest" description="Disordered" evidence="13">
    <location>
        <begin position="311"/>
        <end position="332"/>
    </location>
</feature>
<keyword evidence="16" id="KW-1185">Reference proteome</keyword>
<sequence>MAGLERLQAIMYHEKQQEGSMLCAQHALNSLLQGNFFTAPDLSQIAQSMDDLEASYDDANTGDSTNMDDTGFFSVQVLEKALNVWGLDLARWRSEDMKAYQDHPHTQLAFILNYHQHWFTLRRFGPAFPSMIEDPGDGHWYNLNSFLAAPEWVSKLYLGMVLQQAESEGYSVFAVVQTDPHAPLALIRTDADDVASTLPEPSSSAARSSSTPHLSTTRTPTAGASSSASAPGPAAAPGHFAGIEGFEDEDMELQAALQASLGGGEYTFIPPPRMPPPRPAAPPLGFPTGRIDTPPDILPEPEIEFPAHARGPALASPVPTQEDEDADAMDPVEKSMLRNRRMLERVKREQEFALREQYDQEAGAGTSSRPRRQAEEEEEENIRRAIAESEAMARTYPRPNQEEEDAAMDVDDSDDEDYVVPRAPVLGHPSLPDVAPAQPEYMAHRVYDDDDAELQAALKASLEHMPEGFTVPEVQPPPSAPPPGPSSSSAQAPPLRRQESVSSVGTGTSTSTEMETEPVEEKKVDLEEMRRRRLARFG</sequence>
<evidence type="ECO:0000256" key="11">
    <source>
        <dbReference type="PIRSR" id="PIRSR633865-1"/>
    </source>
</evidence>
<dbReference type="STRING" id="436010.A0A166XBU4"/>
<name>A0A166XBU4_9AGAM</name>
<gene>
    <name evidence="15" type="ORF">FIBSPDRAFT_772383</name>
</gene>
<feature type="compositionally biased region" description="Low complexity" evidence="13">
    <location>
        <begin position="202"/>
        <end position="241"/>
    </location>
</feature>
<dbReference type="PROSITE" id="PS50957">
    <property type="entry name" value="JOSEPHIN"/>
    <property type="match status" value="1"/>
</dbReference>
<feature type="domain" description="Josephin" evidence="14">
    <location>
        <begin position="8"/>
        <end position="190"/>
    </location>
</feature>
<feature type="active site" description="Nucleophile" evidence="11">
    <location>
        <position position="23"/>
    </location>
</feature>
<evidence type="ECO:0000256" key="10">
    <source>
        <dbReference type="ARBA" id="ARBA00023242"/>
    </source>
</evidence>
<feature type="compositionally biased region" description="Pro residues" evidence="13">
    <location>
        <begin position="474"/>
        <end position="485"/>
    </location>
</feature>
<evidence type="ECO:0000256" key="3">
    <source>
        <dbReference type="ARBA" id="ARBA00012759"/>
    </source>
</evidence>
<proteinExistence type="predicted"/>
<dbReference type="InterPro" id="IPR033865">
    <property type="entry name" value="Ataxin-3"/>
</dbReference>
<dbReference type="InterPro" id="IPR006155">
    <property type="entry name" value="Josephin"/>
</dbReference>
<comment type="subcellular location">
    <subcellularLocation>
        <location evidence="2">Nucleus</location>
    </subcellularLocation>
</comment>
<evidence type="ECO:0000256" key="6">
    <source>
        <dbReference type="ARBA" id="ARBA00022801"/>
    </source>
</evidence>
<dbReference type="GO" id="GO:0005634">
    <property type="term" value="C:nucleus"/>
    <property type="evidence" value="ECO:0007669"/>
    <property type="project" value="UniProtKB-SubCell"/>
</dbReference>
<evidence type="ECO:0000256" key="1">
    <source>
        <dbReference type="ARBA" id="ARBA00000707"/>
    </source>
</evidence>
<dbReference type="EC" id="3.4.19.12" evidence="3"/>
<keyword evidence="6" id="KW-0378">Hydrolase</keyword>
<dbReference type="OrthoDB" id="10063692at2759"/>
<reference evidence="15 16" key="1">
    <citation type="journal article" date="2016" name="Mol. Biol. Evol.">
        <title>Comparative Genomics of Early-Diverging Mushroom-Forming Fungi Provides Insights into the Origins of Lignocellulose Decay Capabilities.</title>
        <authorList>
            <person name="Nagy L.G."/>
            <person name="Riley R."/>
            <person name="Tritt A."/>
            <person name="Adam C."/>
            <person name="Daum C."/>
            <person name="Floudas D."/>
            <person name="Sun H."/>
            <person name="Yadav J.S."/>
            <person name="Pangilinan J."/>
            <person name="Larsson K.H."/>
            <person name="Matsuura K."/>
            <person name="Barry K."/>
            <person name="Labutti K."/>
            <person name="Kuo R."/>
            <person name="Ohm R.A."/>
            <person name="Bhattacharya S.S."/>
            <person name="Shirouzu T."/>
            <person name="Yoshinaga Y."/>
            <person name="Martin F.M."/>
            <person name="Grigoriev I.V."/>
            <person name="Hibbett D.S."/>
        </authorList>
    </citation>
    <scope>NUCLEOTIDE SEQUENCE [LARGE SCALE GENOMIC DNA]</scope>
    <source>
        <strain evidence="15 16">CBS 109695</strain>
    </source>
</reference>